<reference evidence="3 4" key="1">
    <citation type="submission" date="2024-08" db="EMBL/GenBank/DDBJ databases">
        <title>Genome sequence of Streptomyces aureus CACIA-1.46HGO.</title>
        <authorList>
            <person name="Evangelista-Martinez Z."/>
        </authorList>
    </citation>
    <scope>NUCLEOTIDE SEQUENCE [LARGE SCALE GENOMIC DNA]</scope>
    <source>
        <strain evidence="3 4">CACIA-1.46HGO</strain>
    </source>
</reference>
<evidence type="ECO:0000313" key="4">
    <source>
        <dbReference type="Proteomes" id="UP001571476"/>
    </source>
</evidence>
<keyword evidence="1" id="KW-1133">Transmembrane helix</keyword>
<evidence type="ECO:0000313" key="3">
    <source>
        <dbReference type="EMBL" id="MFA3843846.1"/>
    </source>
</evidence>
<protein>
    <submittedName>
        <fullName evidence="3">Uncharacterized protein</fullName>
    </submittedName>
</protein>
<accession>A0ABV4SZH2</accession>
<feature type="transmembrane region" description="Helical" evidence="1">
    <location>
        <begin position="97"/>
        <end position="116"/>
    </location>
</feature>
<feature type="chain" id="PRO_5046004540" evidence="2">
    <location>
        <begin position="38"/>
        <end position="146"/>
    </location>
</feature>
<organism evidence="3 4">
    <name type="scientific">Streptomyces aureus</name>
    <dbReference type="NCBI Taxonomy" id="193461"/>
    <lineage>
        <taxon>Bacteria</taxon>
        <taxon>Bacillati</taxon>
        <taxon>Actinomycetota</taxon>
        <taxon>Actinomycetes</taxon>
        <taxon>Kitasatosporales</taxon>
        <taxon>Streptomycetaceae</taxon>
        <taxon>Streptomyces</taxon>
    </lineage>
</organism>
<dbReference type="EMBL" id="JBGOSP010000082">
    <property type="protein sequence ID" value="MFA3843846.1"/>
    <property type="molecule type" value="Genomic_DNA"/>
</dbReference>
<dbReference type="Proteomes" id="UP001571476">
    <property type="component" value="Unassembled WGS sequence"/>
</dbReference>
<keyword evidence="2" id="KW-0732">Signal</keyword>
<evidence type="ECO:0000256" key="1">
    <source>
        <dbReference type="SAM" id="Phobius"/>
    </source>
</evidence>
<comment type="caution">
    <text evidence="3">The sequence shown here is derived from an EMBL/GenBank/DDBJ whole genome shotgun (WGS) entry which is preliminary data.</text>
</comment>
<evidence type="ECO:0000256" key="2">
    <source>
        <dbReference type="SAM" id="SignalP"/>
    </source>
</evidence>
<dbReference type="RefSeq" id="WP_372567625.1">
    <property type="nucleotide sequence ID" value="NZ_JBGOSP010000082.1"/>
</dbReference>
<keyword evidence="1" id="KW-0812">Transmembrane</keyword>
<gene>
    <name evidence="3" type="ORF">ACEG43_48595</name>
</gene>
<name>A0ABV4SZH2_9ACTN</name>
<feature type="signal peptide" evidence="2">
    <location>
        <begin position="1"/>
        <end position="37"/>
    </location>
</feature>
<sequence>MTDSTLQRGRRQGVARLLTLCAVLLGLLLMHGAPANAAEGCHGAMSAPAALPAKHAGTAMASTSSSVTHAAAQQASAMSAMGGAMCVSTPARDLTTLPVAGLMAVVAVLAVLPAVGRPVALGRTGRRGPPTPGGRNLLLQVCIART</sequence>
<proteinExistence type="predicted"/>
<keyword evidence="1" id="KW-0472">Membrane</keyword>
<keyword evidence="4" id="KW-1185">Reference proteome</keyword>